<keyword evidence="2" id="KW-0012">Acyltransferase</keyword>
<name>A0A928ZSG6_LEPEC</name>
<evidence type="ECO:0000256" key="1">
    <source>
        <dbReference type="ARBA" id="ARBA00022679"/>
    </source>
</evidence>
<dbReference type="AlphaFoldDB" id="A0A928ZSG6"/>
<evidence type="ECO:0000313" key="6">
    <source>
        <dbReference type="Proteomes" id="UP000615026"/>
    </source>
</evidence>
<dbReference type="CDD" id="cd04301">
    <property type="entry name" value="NAT_SF"/>
    <property type="match status" value="1"/>
</dbReference>
<dbReference type="PANTHER" id="PTHR43877">
    <property type="entry name" value="AMINOALKYLPHOSPHONATE N-ACETYLTRANSFERASE-RELATED-RELATED"/>
    <property type="match status" value="1"/>
</dbReference>
<keyword evidence="6" id="KW-1185">Reference proteome</keyword>
<evidence type="ECO:0000313" key="5">
    <source>
        <dbReference type="EMBL" id="MBE9066207.1"/>
    </source>
</evidence>
<keyword evidence="1" id="KW-0808">Transferase</keyword>
<reference evidence="5" key="1">
    <citation type="submission" date="2020-10" db="EMBL/GenBank/DDBJ databases">
        <authorList>
            <person name="Castelo-Branco R."/>
            <person name="Eusebio N."/>
            <person name="Adriana R."/>
            <person name="Vieira A."/>
            <person name="Brugerolle De Fraissinette N."/>
            <person name="Rezende De Castro R."/>
            <person name="Schneider M.P."/>
            <person name="Vasconcelos V."/>
            <person name="Leao P.N."/>
        </authorList>
    </citation>
    <scope>NUCLEOTIDE SEQUENCE</scope>
    <source>
        <strain evidence="5">LEGE 11479</strain>
    </source>
</reference>
<evidence type="ECO:0000256" key="2">
    <source>
        <dbReference type="ARBA" id="ARBA00023315"/>
    </source>
</evidence>
<comment type="caution">
    <text evidence="5">The sequence shown here is derived from an EMBL/GenBank/DDBJ whole genome shotgun (WGS) entry which is preliminary data.</text>
</comment>
<dbReference type="InterPro" id="IPR050832">
    <property type="entry name" value="Bact_Acetyltransf"/>
</dbReference>
<dbReference type="RefSeq" id="WP_193991806.1">
    <property type="nucleotide sequence ID" value="NZ_JADEXP010000032.1"/>
</dbReference>
<evidence type="ECO:0000259" key="4">
    <source>
        <dbReference type="PROSITE" id="PS51186"/>
    </source>
</evidence>
<dbReference type="Gene3D" id="3.40.630.30">
    <property type="match status" value="1"/>
</dbReference>
<organism evidence="5 6">
    <name type="scientific">Leptolyngbya cf. ectocarpi LEGE 11479</name>
    <dbReference type="NCBI Taxonomy" id="1828722"/>
    <lineage>
        <taxon>Bacteria</taxon>
        <taxon>Bacillati</taxon>
        <taxon>Cyanobacteriota</taxon>
        <taxon>Cyanophyceae</taxon>
        <taxon>Leptolyngbyales</taxon>
        <taxon>Leptolyngbyaceae</taxon>
        <taxon>Leptolyngbya group</taxon>
        <taxon>Leptolyngbya</taxon>
    </lineage>
</organism>
<proteinExistence type="predicted"/>
<dbReference type="PROSITE" id="PS51186">
    <property type="entry name" value="GNAT"/>
    <property type="match status" value="1"/>
</dbReference>
<sequence>MPDSSDHGPHHPQTASESSYDKLGLTLRPAIPKDAHGIKQLTQLAFDKYIPQIGGTPRTIRRDYRQVIHQDQVWVVEENETLVAVLVLASCDHHFHISNLAVHPTWQRRGLGKGLLHHAEQQSQRAGYSEIWLHTNEIMVGNIRLYTSLGYEEMYRQTYHATASIYMRKILHL</sequence>
<feature type="region of interest" description="Disordered" evidence="3">
    <location>
        <begin position="1"/>
        <end position="21"/>
    </location>
</feature>
<dbReference type="Proteomes" id="UP000615026">
    <property type="component" value="Unassembled WGS sequence"/>
</dbReference>
<dbReference type="SUPFAM" id="SSF55729">
    <property type="entry name" value="Acyl-CoA N-acyltransferases (Nat)"/>
    <property type="match status" value="1"/>
</dbReference>
<evidence type="ECO:0000256" key="3">
    <source>
        <dbReference type="SAM" id="MobiDB-lite"/>
    </source>
</evidence>
<dbReference type="GO" id="GO:0016747">
    <property type="term" value="F:acyltransferase activity, transferring groups other than amino-acyl groups"/>
    <property type="evidence" value="ECO:0007669"/>
    <property type="project" value="InterPro"/>
</dbReference>
<feature type="domain" description="N-acetyltransferase" evidence="4">
    <location>
        <begin position="25"/>
        <end position="172"/>
    </location>
</feature>
<dbReference type="InterPro" id="IPR000182">
    <property type="entry name" value="GNAT_dom"/>
</dbReference>
<gene>
    <name evidence="5" type="ORF">IQ260_06035</name>
</gene>
<dbReference type="InterPro" id="IPR016181">
    <property type="entry name" value="Acyl_CoA_acyltransferase"/>
</dbReference>
<accession>A0A928ZSG6</accession>
<dbReference type="Pfam" id="PF00583">
    <property type="entry name" value="Acetyltransf_1"/>
    <property type="match status" value="1"/>
</dbReference>
<protein>
    <submittedName>
        <fullName evidence="5">GNAT family N-acetyltransferase</fullName>
    </submittedName>
</protein>
<dbReference type="EMBL" id="JADEXP010000032">
    <property type="protein sequence ID" value="MBE9066207.1"/>
    <property type="molecule type" value="Genomic_DNA"/>
</dbReference>